<dbReference type="OrthoDB" id="5493262at2"/>
<dbReference type="Pfam" id="PF07920">
    <property type="entry name" value="DUF1684"/>
    <property type="match status" value="1"/>
</dbReference>
<sequence>MTITETDFAREWRAWRQDRLEKLRKPYGLLAPKGLHWLLDEPQTFDTVPGRWRLTPDGVVVEAEARAGLRVGGRLVDGEATIPIVARGGPLVEHGRVAIGVMAYPAVGNEPAQVAIQPRDPGSPAHTGFDGIPAYDPDPRWVVPARFERYETGRPEIFGTVVETLRKNLTVFGRVVVELEGGEYSLEVYSSAVGELHIPFRDLTSGKTTFAVRLLAVRWPEGREGENFEFLLDFNRAMNLPCTFTDHTTCALAPAGNALPFAIEAGEKLPAWRPLD</sequence>
<dbReference type="Proteomes" id="UP000294513">
    <property type="component" value="Unassembled WGS sequence"/>
</dbReference>
<dbReference type="InterPro" id="IPR012467">
    <property type="entry name" value="DUF1684"/>
</dbReference>
<dbReference type="PANTHER" id="PTHR41913">
    <property type="entry name" value="DUF1684 DOMAIN-CONTAINING PROTEIN"/>
    <property type="match status" value="1"/>
</dbReference>
<reference evidence="1 2" key="1">
    <citation type="submission" date="2019-03" db="EMBL/GenBank/DDBJ databases">
        <title>Draft genome sequences of novel Actinobacteria.</title>
        <authorList>
            <person name="Sahin N."/>
            <person name="Ay H."/>
            <person name="Saygin H."/>
        </authorList>
    </citation>
    <scope>NUCLEOTIDE SEQUENCE [LARGE SCALE GENOMIC DNA]</scope>
    <source>
        <strain evidence="1 2">H3C3</strain>
    </source>
</reference>
<evidence type="ECO:0000313" key="1">
    <source>
        <dbReference type="EMBL" id="TDD73468.1"/>
    </source>
</evidence>
<evidence type="ECO:0000313" key="2">
    <source>
        <dbReference type="Proteomes" id="UP000294513"/>
    </source>
</evidence>
<dbReference type="EMBL" id="SMKU01000257">
    <property type="protein sequence ID" value="TDD73468.1"/>
    <property type="molecule type" value="Genomic_DNA"/>
</dbReference>
<dbReference type="RefSeq" id="WP_131900651.1">
    <property type="nucleotide sequence ID" value="NZ_SMKU01000257.1"/>
</dbReference>
<dbReference type="PANTHER" id="PTHR41913:SF1">
    <property type="entry name" value="DUF1684 DOMAIN-CONTAINING PROTEIN"/>
    <property type="match status" value="1"/>
</dbReference>
<proteinExistence type="predicted"/>
<organism evidence="1 2">
    <name type="scientific">Actinomadura rubrisoli</name>
    <dbReference type="NCBI Taxonomy" id="2530368"/>
    <lineage>
        <taxon>Bacteria</taxon>
        <taxon>Bacillati</taxon>
        <taxon>Actinomycetota</taxon>
        <taxon>Actinomycetes</taxon>
        <taxon>Streptosporangiales</taxon>
        <taxon>Thermomonosporaceae</taxon>
        <taxon>Actinomadura</taxon>
    </lineage>
</organism>
<protein>
    <submittedName>
        <fullName evidence="1">DUF1684 domain-containing protein</fullName>
    </submittedName>
</protein>
<comment type="caution">
    <text evidence="1">The sequence shown here is derived from an EMBL/GenBank/DDBJ whole genome shotgun (WGS) entry which is preliminary data.</text>
</comment>
<accession>A0A4R5AKP5</accession>
<name>A0A4R5AKP5_9ACTN</name>
<dbReference type="AlphaFoldDB" id="A0A4R5AKP5"/>
<keyword evidence="2" id="KW-1185">Reference proteome</keyword>
<gene>
    <name evidence="1" type="ORF">E1298_33990</name>
</gene>